<name>I0KZK0_9ACTN</name>
<reference evidence="3" key="1">
    <citation type="journal article" date="2012" name="J. Bacteriol.">
        <title>Genome Sequence of Micromonospora lupini Lupac 08, Isolated from Root Nodules of Lupinus angustifolius.</title>
        <authorList>
            <person name="Alonso-Vega P."/>
            <person name="Normand P."/>
            <person name="Bacigalupe R."/>
            <person name="Pujic P."/>
            <person name="Lajus A."/>
            <person name="Vallenet D."/>
            <person name="Carro L."/>
            <person name="Coll P."/>
            <person name="Trujillo M.E."/>
        </authorList>
    </citation>
    <scope>NUCLEOTIDE SEQUENCE [LARGE SCALE GENOMIC DNA]</scope>
    <source>
        <strain evidence="3">Lupac 08</strain>
    </source>
</reference>
<gene>
    <name evidence="2" type="ORF">MILUP08_41915</name>
</gene>
<organism evidence="2 3">
    <name type="scientific">Micromonospora lupini str. Lupac 08</name>
    <dbReference type="NCBI Taxonomy" id="1150864"/>
    <lineage>
        <taxon>Bacteria</taxon>
        <taxon>Bacillati</taxon>
        <taxon>Actinomycetota</taxon>
        <taxon>Actinomycetes</taxon>
        <taxon>Micromonosporales</taxon>
        <taxon>Micromonosporaceae</taxon>
        <taxon>Micromonospora</taxon>
    </lineage>
</organism>
<proteinExistence type="predicted"/>
<dbReference type="Proteomes" id="UP000003448">
    <property type="component" value="Unassembled WGS sequence"/>
</dbReference>
<feature type="chain" id="PRO_5003630780" description="Peptidase inhibitor family I36" evidence="1">
    <location>
        <begin position="25"/>
        <end position="129"/>
    </location>
</feature>
<evidence type="ECO:0000313" key="3">
    <source>
        <dbReference type="Proteomes" id="UP000003448"/>
    </source>
</evidence>
<dbReference type="AlphaFoldDB" id="I0KZK0"/>
<dbReference type="EMBL" id="CAIE01000017">
    <property type="protein sequence ID" value="CCH16997.1"/>
    <property type="molecule type" value="Genomic_DNA"/>
</dbReference>
<dbReference type="eggNOG" id="ENOG502ZHD4">
    <property type="taxonomic scope" value="Bacteria"/>
</dbReference>
<protein>
    <recommendedName>
        <fullName evidence="4">Peptidase inhibitor family I36</fullName>
    </recommendedName>
</protein>
<evidence type="ECO:0000256" key="1">
    <source>
        <dbReference type="SAM" id="SignalP"/>
    </source>
</evidence>
<feature type="signal peptide" evidence="1">
    <location>
        <begin position="1"/>
        <end position="24"/>
    </location>
</feature>
<keyword evidence="3" id="KW-1185">Reference proteome</keyword>
<evidence type="ECO:0000313" key="2">
    <source>
        <dbReference type="EMBL" id="CCH16997.1"/>
    </source>
</evidence>
<evidence type="ECO:0008006" key="4">
    <source>
        <dbReference type="Google" id="ProtNLM"/>
    </source>
</evidence>
<keyword evidence="1" id="KW-0732">Signal</keyword>
<dbReference type="RefSeq" id="WP_007457332.1">
    <property type="nucleotide sequence ID" value="NZ_HF570108.1"/>
</dbReference>
<sequence length="129" mass="13660">MLWKTIAVAASVVGVLATAPAASAATSQAADGGWGQGNCPQSMLCIWPNWNHPPEGPVETPSVLTNSEWSGYAPAFNFYNGTSRNAEITWSFNYLGTPLTGTICARAGGSGDLYVPMYVTKVSWQPRSC</sequence>
<comment type="caution">
    <text evidence="2">The sequence shown here is derived from an EMBL/GenBank/DDBJ whole genome shotgun (WGS) entry which is preliminary data.</text>
</comment>
<accession>I0KZK0</accession>